<dbReference type="EMBL" id="JPKY01000058">
    <property type="protein sequence ID" value="KFH43930.1"/>
    <property type="molecule type" value="Genomic_DNA"/>
</dbReference>
<sequence>MARPVAASRYPLASAFAVGVALAPLPATEYRSCAVIRTQISASGVLANTTSPNYRSQAHVTK</sequence>
<dbReference type="HOGENOM" id="CLU_2903634_0_0_1"/>
<keyword evidence="2" id="KW-1185">Reference proteome</keyword>
<comment type="caution">
    <text evidence="1">The sequence shown here is derived from an EMBL/GenBank/DDBJ whole genome shotgun (WGS) entry which is preliminary data.</text>
</comment>
<proteinExistence type="predicted"/>
<dbReference type="Proteomes" id="UP000029964">
    <property type="component" value="Unassembled WGS sequence"/>
</dbReference>
<accession>A0A086T3J8</accession>
<name>A0A086T3J8_HAPC1</name>
<reference evidence="2" key="1">
    <citation type="journal article" date="2014" name="Genome Announc.">
        <title>Genome sequence and annotation of Acremonium chrysogenum, producer of the beta-lactam antibiotic cephalosporin C.</title>
        <authorList>
            <person name="Terfehr D."/>
            <person name="Dahlmann T.A."/>
            <person name="Specht T."/>
            <person name="Zadra I."/>
            <person name="Kuernsteiner H."/>
            <person name="Kueck U."/>
        </authorList>
    </citation>
    <scope>NUCLEOTIDE SEQUENCE [LARGE SCALE GENOMIC DNA]</scope>
    <source>
        <strain evidence="2">ATCC 11550 / CBS 779.69 / DSM 880 / IAM 14645 / JCM 23072 / IMI 49137</strain>
    </source>
</reference>
<dbReference type="AlphaFoldDB" id="A0A086T3J8"/>
<gene>
    <name evidence="1" type="ORF">ACRE_052840</name>
</gene>
<evidence type="ECO:0000313" key="1">
    <source>
        <dbReference type="EMBL" id="KFH43930.1"/>
    </source>
</evidence>
<evidence type="ECO:0000313" key="2">
    <source>
        <dbReference type="Proteomes" id="UP000029964"/>
    </source>
</evidence>
<protein>
    <submittedName>
        <fullName evidence="1">Uncharacterized protein</fullName>
    </submittedName>
</protein>
<organism evidence="1 2">
    <name type="scientific">Hapsidospora chrysogenum (strain ATCC 11550 / CBS 779.69 / DSM 880 / IAM 14645 / JCM 23072 / IMI 49137)</name>
    <name type="common">Acremonium chrysogenum</name>
    <dbReference type="NCBI Taxonomy" id="857340"/>
    <lineage>
        <taxon>Eukaryota</taxon>
        <taxon>Fungi</taxon>
        <taxon>Dikarya</taxon>
        <taxon>Ascomycota</taxon>
        <taxon>Pezizomycotina</taxon>
        <taxon>Sordariomycetes</taxon>
        <taxon>Hypocreomycetidae</taxon>
        <taxon>Hypocreales</taxon>
        <taxon>Bionectriaceae</taxon>
        <taxon>Hapsidospora</taxon>
    </lineage>
</organism>